<evidence type="ECO:0000256" key="1">
    <source>
        <dbReference type="ARBA" id="ARBA00000085"/>
    </source>
</evidence>
<dbReference type="Proteomes" id="UP000254150">
    <property type="component" value="Unassembled WGS sequence"/>
</dbReference>
<keyword evidence="3" id="KW-0597">Phosphoprotein</keyword>
<dbReference type="InterPro" id="IPR003594">
    <property type="entry name" value="HATPase_dom"/>
</dbReference>
<keyword evidence="4" id="KW-0808">Transferase</keyword>
<dbReference type="InterPro" id="IPR036890">
    <property type="entry name" value="HATPase_C_sf"/>
</dbReference>
<dbReference type="Pfam" id="PF02518">
    <property type="entry name" value="HATPase_c"/>
    <property type="match status" value="1"/>
</dbReference>
<sequence length="402" mass="42253">MTSFIQEPLLWVLLVVLVAAALAVLSARRTNLALRRGKGELERSLAEARGEIGRLHLRQQELGARHAHDVADVRADAESATKAVLKSAMGTLQSLAEEQQLLLDGLLKKYGNDAEVLGDLMSVDHTGSQFSRRAKGISVLCGGWLGRRDGTATVYDVARSAQGRIKDFGRVSVHSQVNVAVTSKAVEPVAVVLAELLENATNYSAPGTPVEVNIQAVPSGVCFIVDDAGLGMDQETKDRAAMLLATDGTVDITSLGDPPRVGFAVSGMLAARYGFAVSVGSVSPYGGVRAVIRVPEELLTTDFAEPAQPPARAEVPAPQPTHHLTAVPDTPTSHVVGTTTGGLPKRRRRAAEVAAAGAPSEPATTAETPAADSEMTASRLGAFARGTRIGRDTMTTEGPEYQ</sequence>
<organism evidence="8 9">
    <name type="scientific">Streptomyces griseus</name>
    <dbReference type="NCBI Taxonomy" id="1911"/>
    <lineage>
        <taxon>Bacteria</taxon>
        <taxon>Bacillati</taxon>
        <taxon>Actinomycetota</taxon>
        <taxon>Actinomycetes</taxon>
        <taxon>Kitasatosporales</taxon>
        <taxon>Streptomycetaceae</taxon>
        <taxon>Streptomyces</taxon>
    </lineage>
</organism>
<evidence type="ECO:0000256" key="6">
    <source>
        <dbReference type="SAM" id="MobiDB-lite"/>
    </source>
</evidence>
<feature type="region of interest" description="Disordered" evidence="6">
    <location>
        <begin position="309"/>
        <end position="402"/>
    </location>
</feature>
<dbReference type="SUPFAM" id="SSF55874">
    <property type="entry name" value="ATPase domain of HSP90 chaperone/DNA topoisomerase II/histidine kinase"/>
    <property type="match status" value="1"/>
</dbReference>
<dbReference type="GO" id="GO:0004673">
    <property type="term" value="F:protein histidine kinase activity"/>
    <property type="evidence" value="ECO:0007669"/>
    <property type="project" value="UniProtKB-EC"/>
</dbReference>
<comment type="catalytic activity">
    <reaction evidence="1">
        <text>ATP + protein L-histidine = ADP + protein N-phospho-L-histidine.</text>
        <dbReference type="EC" id="2.7.13.3"/>
    </reaction>
</comment>
<proteinExistence type="predicted"/>
<dbReference type="Gene3D" id="3.30.565.10">
    <property type="entry name" value="Histidine kinase-like ATPase, C-terminal domain"/>
    <property type="match status" value="1"/>
</dbReference>
<evidence type="ECO:0000259" key="7">
    <source>
        <dbReference type="Pfam" id="PF02518"/>
    </source>
</evidence>
<dbReference type="PANTHER" id="PTHR45436:SF5">
    <property type="entry name" value="SENSOR HISTIDINE KINASE TRCS"/>
    <property type="match status" value="1"/>
</dbReference>
<protein>
    <recommendedName>
        <fullName evidence="2">histidine kinase</fullName>
        <ecNumber evidence="2">2.7.13.3</ecNumber>
    </recommendedName>
</protein>
<evidence type="ECO:0000256" key="4">
    <source>
        <dbReference type="ARBA" id="ARBA00022679"/>
    </source>
</evidence>
<accession>A0A380MNG3</accession>
<evidence type="ECO:0000256" key="5">
    <source>
        <dbReference type="ARBA" id="ARBA00022777"/>
    </source>
</evidence>
<dbReference type="PANTHER" id="PTHR45436">
    <property type="entry name" value="SENSOR HISTIDINE KINASE YKOH"/>
    <property type="match status" value="1"/>
</dbReference>
<dbReference type="EC" id="2.7.13.3" evidence="2"/>
<evidence type="ECO:0000256" key="3">
    <source>
        <dbReference type="ARBA" id="ARBA00022553"/>
    </source>
</evidence>
<reference evidence="8 9" key="1">
    <citation type="submission" date="2018-06" db="EMBL/GenBank/DDBJ databases">
        <authorList>
            <consortium name="Pathogen Informatics"/>
            <person name="Doyle S."/>
        </authorList>
    </citation>
    <scope>NUCLEOTIDE SEQUENCE [LARGE SCALE GENOMIC DNA]</scope>
    <source>
        <strain evidence="8 9">NCTC7807</strain>
    </source>
</reference>
<gene>
    <name evidence="8" type="ORF">NCTC7807_00437</name>
</gene>
<evidence type="ECO:0000313" key="9">
    <source>
        <dbReference type="Proteomes" id="UP000254150"/>
    </source>
</evidence>
<feature type="domain" description="Histidine kinase/HSP90-like ATPase" evidence="7">
    <location>
        <begin position="190"/>
        <end position="297"/>
    </location>
</feature>
<name>A0A380MNG3_STRGR</name>
<dbReference type="RefSeq" id="WP_181843936.1">
    <property type="nucleotide sequence ID" value="NZ_UHID01000001.1"/>
</dbReference>
<dbReference type="InterPro" id="IPR050428">
    <property type="entry name" value="TCS_sensor_his_kinase"/>
</dbReference>
<evidence type="ECO:0000256" key="2">
    <source>
        <dbReference type="ARBA" id="ARBA00012438"/>
    </source>
</evidence>
<keyword evidence="5 8" id="KW-0418">Kinase</keyword>
<dbReference type="GO" id="GO:0000160">
    <property type="term" value="P:phosphorelay signal transduction system"/>
    <property type="evidence" value="ECO:0007669"/>
    <property type="project" value="TreeGrafter"/>
</dbReference>
<dbReference type="GO" id="GO:0005886">
    <property type="term" value="C:plasma membrane"/>
    <property type="evidence" value="ECO:0007669"/>
    <property type="project" value="TreeGrafter"/>
</dbReference>
<dbReference type="EMBL" id="UHID01000001">
    <property type="protein sequence ID" value="SUO93576.1"/>
    <property type="molecule type" value="Genomic_DNA"/>
</dbReference>
<evidence type="ECO:0000313" key="8">
    <source>
        <dbReference type="EMBL" id="SUO93576.1"/>
    </source>
</evidence>
<feature type="compositionally biased region" description="Low complexity" evidence="6">
    <location>
        <begin position="352"/>
        <end position="371"/>
    </location>
</feature>
<dbReference type="GeneID" id="95070449"/>
<dbReference type="AlphaFoldDB" id="A0A380MNG3"/>